<reference evidence="2 3" key="1">
    <citation type="submission" date="2019-05" db="EMBL/GenBank/DDBJ databases">
        <authorList>
            <person name="Hariharan J."/>
            <person name="Choudoir M.J."/>
            <person name="Diebold P."/>
            <person name="Panke-Buisse K."/>
            <person name="Buckley D.H."/>
        </authorList>
    </citation>
    <scope>NUCLEOTIDE SEQUENCE [LARGE SCALE GENOMIC DNA]</scope>
    <source>
        <strain evidence="2 3">SUN51</strain>
    </source>
</reference>
<dbReference type="OrthoDB" id="4330829at2"/>
<sequence>MTTPPPRGSQSHRPGRTRSAVVAVAAILAVTGALTSCGADDDPGGSAPSFSERPTPPDTASFSGTAPSMKESVVESVRASASAAASSASAAASAFEASVSAEVARASEAAEEVLDDVDGRGNALSEVSVRGKPRSETGGLLAVLVTITNKTDAEASYAVRVDFRDSSGRTVETRYVGAEDLAPGERAEPLAVSRKPADPPLTPELAQAQRY</sequence>
<feature type="region of interest" description="Disordered" evidence="1">
    <location>
        <begin position="35"/>
        <end position="71"/>
    </location>
</feature>
<dbReference type="EMBL" id="VDFC01000048">
    <property type="protein sequence ID" value="KAA0929964.1"/>
    <property type="molecule type" value="Genomic_DNA"/>
</dbReference>
<protein>
    <submittedName>
        <fullName evidence="2">Uncharacterized protein</fullName>
    </submittedName>
</protein>
<evidence type="ECO:0000313" key="2">
    <source>
        <dbReference type="EMBL" id="KAA0929964.1"/>
    </source>
</evidence>
<accession>A0A5B0AJE8</accession>
<keyword evidence="3" id="KW-1185">Reference proteome</keyword>
<feature type="region of interest" description="Disordered" evidence="1">
    <location>
        <begin position="176"/>
        <end position="211"/>
    </location>
</feature>
<dbReference type="RefSeq" id="WP_149514489.1">
    <property type="nucleotide sequence ID" value="NZ_VDFC01000048.1"/>
</dbReference>
<comment type="caution">
    <text evidence="2">The sequence shown here is derived from an EMBL/GenBank/DDBJ whole genome shotgun (WGS) entry which is preliminary data.</text>
</comment>
<dbReference type="Proteomes" id="UP000324965">
    <property type="component" value="Unassembled WGS sequence"/>
</dbReference>
<name>A0A5B0AJE8_9ACTN</name>
<organism evidence="2 3">
    <name type="scientific">Streptomyces apricus</name>
    <dbReference type="NCBI Taxonomy" id="1828112"/>
    <lineage>
        <taxon>Bacteria</taxon>
        <taxon>Bacillati</taxon>
        <taxon>Actinomycetota</taxon>
        <taxon>Actinomycetes</taxon>
        <taxon>Kitasatosporales</taxon>
        <taxon>Streptomycetaceae</taxon>
        <taxon>Streptomyces</taxon>
    </lineage>
</organism>
<evidence type="ECO:0000256" key="1">
    <source>
        <dbReference type="SAM" id="MobiDB-lite"/>
    </source>
</evidence>
<evidence type="ECO:0000313" key="3">
    <source>
        <dbReference type="Proteomes" id="UP000324965"/>
    </source>
</evidence>
<gene>
    <name evidence="2" type="ORF">FGF04_29950</name>
</gene>
<proteinExistence type="predicted"/>
<dbReference type="AlphaFoldDB" id="A0A5B0AJE8"/>